<comment type="caution">
    <text evidence="2">The sequence shown here is derived from an EMBL/GenBank/DDBJ whole genome shotgun (WGS) entry which is preliminary data.</text>
</comment>
<sequence length="626" mass="73830">MKFHINELIMWMKNGNVRKLFFKPNKVNIVTGESNTGKTVIWAIIDYCLFSSEPQIPEDIINENVDWYGINFNINDEVYTIAREGINLFGTPSTEYYFSGSGEIPEKPEKNINEDEIKKYMEAQFEINDKVVIPYGGKEIRQGSKISLRYFLLFNTQGENTIVNSDTFFDKQTQLKYKEALERIFDLSIGIDTVRETLIKEKLISLENERKKMSKKSIALEKENKLFEKNMRDLLLKAKEYQLISDLSKSFEEELNEIKHVILQENESIPSTEINDFDKLDKQRWELIKKIKKLKRFENEYNSYKSLIDNNIDSLQPIEYIHNNYSEIIETPLVKEFVSQLKVELNEIKRSIKKKSPVKIDVKSQLNSLQTELYKINTAINLLPQNYKQFDNHKQKYVLIGEIKTRMQIYEKDWEEENYDTQIQLLSKEIDELKKQLGNREDKKEAVIRLLQEIIQVYLDKSENALANYAGFKAVFDHRDKKLRLQKPFSTVVENVIGSSSNHLFLHLCLFLGLHELIMRQEVPFVAPFLFLDQPSRPYYDNKAEKAKSDSDRAKITIAMQLLNDFVTRVNDELKREFQFIVLEHIPSEIWTENSMNNFYLVEEFRDGNKLIRNEDINHNHPPSQE</sequence>
<evidence type="ECO:0000256" key="1">
    <source>
        <dbReference type="SAM" id="Coils"/>
    </source>
</evidence>
<evidence type="ECO:0000313" key="3">
    <source>
        <dbReference type="Proteomes" id="UP000250642"/>
    </source>
</evidence>
<organism evidence="2 3">
    <name type="scientific">Paenibacillus taichungensis</name>
    <dbReference type="NCBI Taxonomy" id="484184"/>
    <lineage>
        <taxon>Bacteria</taxon>
        <taxon>Bacillati</taxon>
        <taxon>Bacillota</taxon>
        <taxon>Bacilli</taxon>
        <taxon>Bacillales</taxon>
        <taxon>Paenibacillaceae</taxon>
        <taxon>Paenibacillus</taxon>
    </lineage>
</organism>
<gene>
    <name evidence="2" type="ORF">DC345_12580</name>
</gene>
<dbReference type="Proteomes" id="UP000250642">
    <property type="component" value="Unassembled WGS sequence"/>
</dbReference>
<proteinExistence type="predicted"/>
<dbReference type="AlphaFoldDB" id="A0A329QTE5"/>
<dbReference type="Gene3D" id="3.40.50.300">
    <property type="entry name" value="P-loop containing nucleotide triphosphate hydrolases"/>
    <property type="match status" value="1"/>
</dbReference>
<accession>A0A329QTE5</accession>
<reference evidence="2 3" key="1">
    <citation type="submission" date="2018-04" db="EMBL/GenBank/DDBJ databases">
        <title>Paenibacillus taichungensis Genome sequencing and assembly.</title>
        <authorList>
            <person name="Xu J."/>
            <person name="Rensing C."/>
            <person name="Mazhar H.S."/>
        </authorList>
    </citation>
    <scope>NUCLEOTIDE SEQUENCE [LARGE SCALE GENOMIC DNA]</scope>
    <source>
        <strain evidence="2 3">NC1</strain>
    </source>
</reference>
<evidence type="ECO:0000313" key="2">
    <source>
        <dbReference type="EMBL" id="RAW15523.1"/>
    </source>
</evidence>
<protein>
    <submittedName>
        <fullName evidence="2">DUF3732 domain-containing protein</fullName>
    </submittedName>
</protein>
<name>A0A329QTE5_9BACL</name>
<dbReference type="Pfam" id="PF12532">
    <property type="entry name" value="DUF3732"/>
    <property type="match status" value="1"/>
</dbReference>
<keyword evidence="1" id="KW-0175">Coiled coil</keyword>
<feature type="coiled-coil region" evidence="1">
    <location>
        <begin position="416"/>
        <end position="443"/>
    </location>
</feature>
<dbReference type="InterPro" id="IPR022205">
    <property type="entry name" value="DUF3732"/>
</dbReference>
<dbReference type="InterPro" id="IPR027417">
    <property type="entry name" value="P-loop_NTPase"/>
</dbReference>
<dbReference type="EMBL" id="QEVW01000007">
    <property type="protein sequence ID" value="RAW15523.1"/>
    <property type="molecule type" value="Genomic_DNA"/>
</dbReference>